<name>A0ABT4BQR4_9FIRM</name>
<protein>
    <submittedName>
        <fullName evidence="1">Uncharacterized protein</fullName>
    </submittedName>
</protein>
<dbReference type="Proteomes" id="UP001082703">
    <property type="component" value="Unassembled WGS sequence"/>
</dbReference>
<comment type="caution">
    <text evidence="1">The sequence shown here is derived from an EMBL/GenBank/DDBJ whole genome shotgun (WGS) entry which is preliminary data.</text>
</comment>
<proteinExistence type="predicted"/>
<dbReference type="RefSeq" id="WP_268056687.1">
    <property type="nucleotide sequence ID" value="NZ_JAPOHA010000001.1"/>
</dbReference>
<evidence type="ECO:0000313" key="2">
    <source>
        <dbReference type="Proteomes" id="UP001082703"/>
    </source>
</evidence>
<sequence>MAELSKLFPCSVGDTIYSFKWDIRDSKYVLSEETCLGFNIRSNEGYDILLKGEKFEYLRSDGKYKENWFTLRDEAVAKLELLNQK</sequence>
<accession>A0ABT4BQR4</accession>
<evidence type="ECO:0000313" key="1">
    <source>
        <dbReference type="EMBL" id="MCY1712675.1"/>
    </source>
</evidence>
<keyword evidence="2" id="KW-1185">Reference proteome</keyword>
<dbReference type="EMBL" id="JAPOHA010000001">
    <property type="protein sequence ID" value="MCY1712675.1"/>
    <property type="molecule type" value="Genomic_DNA"/>
</dbReference>
<reference evidence="1 2" key="1">
    <citation type="submission" date="2022-11" db="EMBL/GenBank/DDBJ databases">
        <authorList>
            <person name="Caiyu Z."/>
        </authorList>
    </citation>
    <scope>NUCLEOTIDE SEQUENCE [LARGE SCALE GENOMIC DNA]</scope>
    <source>
        <strain evidence="1 2">YR-4</strain>
    </source>
</reference>
<organism evidence="1 2">
    <name type="scientific">Caproiciproducens galactitolivorans</name>
    <dbReference type="NCBI Taxonomy" id="642589"/>
    <lineage>
        <taxon>Bacteria</taxon>
        <taxon>Bacillati</taxon>
        <taxon>Bacillota</taxon>
        <taxon>Clostridia</taxon>
        <taxon>Eubacteriales</taxon>
        <taxon>Acutalibacteraceae</taxon>
        <taxon>Caproiciproducens</taxon>
    </lineage>
</organism>
<gene>
    <name evidence="1" type="ORF">OUY18_00185</name>
</gene>